<dbReference type="EMBL" id="SLWQ01000003">
    <property type="protein sequence ID" value="TCO41196.1"/>
    <property type="molecule type" value="Genomic_DNA"/>
</dbReference>
<dbReference type="InterPro" id="IPR035959">
    <property type="entry name" value="RutC-like_sf"/>
</dbReference>
<feature type="domain" description="Chorismatase FkbO/Hyg5-like N-terminal" evidence="1">
    <location>
        <begin position="67"/>
        <end position="189"/>
    </location>
</feature>
<protein>
    <submittedName>
        <fullName evidence="2">Chorismate lyase/3-hydroxybenzoate synthase</fullName>
    </submittedName>
</protein>
<evidence type="ECO:0000259" key="1">
    <source>
        <dbReference type="Pfam" id="PF21168"/>
    </source>
</evidence>
<keyword evidence="2" id="KW-0456">Lyase</keyword>
<dbReference type="Pfam" id="PF21168">
    <property type="entry name" value="FkbO_Hyg5-like_N"/>
    <property type="match status" value="1"/>
</dbReference>
<organism evidence="2 3">
    <name type="scientific">Dokdonella fugitiva</name>
    <dbReference type="NCBI Taxonomy" id="328517"/>
    <lineage>
        <taxon>Bacteria</taxon>
        <taxon>Pseudomonadati</taxon>
        <taxon>Pseudomonadota</taxon>
        <taxon>Gammaproteobacteria</taxon>
        <taxon>Lysobacterales</taxon>
        <taxon>Rhodanobacteraceae</taxon>
        <taxon>Dokdonella</taxon>
    </lineage>
</organism>
<dbReference type="InterPro" id="IPR049368">
    <property type="entry name" value="FkbO_Hyg5-like_N"/>
</dbReference>
<keyword evidence="3" id="KW-1185">Reference proteome</keyword>
<accession>A0A4R2IAT3</accession>
<dbReference type="AlphaFoldDB" id="A0A4R2IAT3"/>
<name>A0A4R2IAT3_9GAMM</name>
<evidence type="ECO:0000313" key="2">
    <source>
        <dbReference type="EMBL" id="TCO41196.1"/>
    </source>
</evidence>
<sequence>MSTPMSLHAAPVAPLAIRYEHAALDALLAADDVLAVIGFGRAAPASDDPRVLRVGLEPLAAEVAPFEVWRGVAPVRHGRDGELAWSSDGEHLFFAIEVDEAAHGGIGGAAEHAYACLGPFVAASDTPHILRLWNYLDAINLGDGDDERYRRFCAGRARGMDAHVPARYPAATAIGRHDGVRRLQVYGLAARHAGTPVENPRQVSAWRYPREYGPTAPTFARGMRTASAELLISGTAAVVGHASRHAGDIDAQLDETIANLQSLAIEAGARPPGLDGHSVMKAYVRREADAPHVAAMLHARLPSLGGLVLLGGDICRRELLVEVDGVHVLGD</sequence>
<dbReference type="GO" id="GO:0016829">
    <property type="term" value="F:lyase activity"/>
    <property type="evidence" value="ECO:0007669"/>
    <property type="project" value="UniProtKB-KW"/>
</dbReference>
<dbReference type="Gene3D" id="3.30.1330.40">
    <property type="entry name" value="RutC-like"/>
    <property type="match status" value="1"/>
</dbReference>
<dbReference type="Proteomes" id="UP000294862">
    <property type="component" value="Unassembled WGS sequence"/>
</dbReference>
<evidence type="ECO:0000313" key="3">
    <source>
        <dbReference type="Proteomes" id="UP000294862"/>
    </source>
</evidence>
<proteinExistence type="predicted"/>
<comment type="caution">
    <text evidence="2">The sequence shown here is derived from an EMBL/GenBank/DDBJ whole genome shotgun (WGS) entry which is preliminary data.</text>
</comment>
<gene>
    <name evidence="2" type="ORF">EV148_103116</name>
</gene>
<reference evidence="2 3" key="1">
    <citation type="journal article" date="2015" name="Stand. Genomic Sci.">
        <title>Genomic Encyclopedia of Bacterial and Archaeal Type Strains, Phase III: the genomes of soil and plant-associated and newly described type strains.</title>
        <authorList>
            <person name="Whitman W.B."/>
            <person name="Woyke T."/>
            <person name="Klenk H.P."/>
            <person name="Zhou Y."/>
            <person name="Lilburn T.G."/>
            <person name="Beck B.J."/>
            <person name="De Vos P."/>
            <person name="Vandamme P."/>
            <person name="Eisen J.A."/>
            <person name="Garrity G."/>
            <person name="Hugenholtz P."/>
            <person name="Kyrpides N.C."/>
        </authorList>
    </citation>
    <scope>NUCLEOTIDE SEQUENCE [LARGE SCALE GENOMIC DNA]</scope>
    <source>
        <strain evidence="2 3">A3</strain>
    </source>
</reference>